<dbReference type="Proteomes" id="UP000273500">
    <property type="component" value="Unassembled WGS sequence"/>
</dbReference>
<comment type="caution">
    <text evidence="2">The sequence shown here is derived from an EMBL/GenBank/DDBJ whole genome shotgun (WGS) entry which is preliminary data.</text>
</comment>
<reference evidence="2 3" key="1">
    <citation type="submission" date="2018-12" db="EMBL/GenBank/DDBJ databases">
        <authorList>
            <person name="Feng G."/>
            <person name="Zhu H."/>
        </authorList>
    </citation>
    <scope>NUCLEOTIDE SEQUENCE [LARGE SCALE GENOMIC DNA]</scope>
    <source>
        <strain evidence="2 3">KCTC 12533</strain>
    </source>
</reference>
<evidence type="ECO:0000256" key="1">
    <source>
        <dbReference type="SAM" id="SignalP"/>
    </source>
</evidence>
<accession>A0A428KWF2</accession>
<protein>
    <recommendedName>
        <fullName evidence="4">Porin</fullName>
    </recommendedName>
</protein>
<dbReference type="EMBL" id="RWIT01000001">
    <property type="protein sequence ID" value="RSK51150.1"/>
    <property type="molecule type" value="Genomic_DNA"/>
</dbReference>
<name>A0A428KWF2_9BACT</name>
<dbReference type="AlphaFoldDB" id="A0A428KWF2"/>
<proteinExistence type="predicted"/>
<keyword evidence="3" id="KW-1185">Reference proteome</keyword>
<organism evidence="2 3">
    <name type="scientific">Hymenobacter rigui</name>
    <dbReference type="NCBI Taxonomy" id="334424"/>
    <lineage>
        <taxon>Bacteria</taxon>
        <taxon>Pseudomonadati</taxon>
        <taxon>Bacteroidota</taxon>
        <taxon>Cytophagia</taxon>
        <taxon>Cytophagales</taxon>
        <taxon>Hymenobacteraceae</taxon>
        <taxon>Hymenobacter</taxon>
    </lineage>
</organism>
<keyword evidence="1" id="KW-0732">Signal</keyword>
<evidence type="ECO:0000313" key="3">
    <source>
        <dbReference type="Proteomes" id="UP000273500"/>
    </source>
</evidence>
<dbReference type="RefSeq" id="WP_125417628.1">
    <property type="nucleotide sequence ID" value="NZ_RWIT01000001.1"/>
</dbReference>
<gene>
    <name evidence="2" type="ORF">EI291_02215</name>
</gene>
<dbReference type="OrthoDB" id="5490906at2"/>
<feature type="signal peptide" evidence="1">
    <location>
        <begin position="1"/>
        <end position="23"/>
    </location>
</feature>
<evidence type="ECO:0000313" key="2">
    <source>
        <dbReference type="EMBL" id="RSK51150.1"/>
    </source>
</evidence>
<feature type="chain" id="PRO_5019264484" description="Porin" evidence="1">
    <location>
        <begin position="24"/>
        <end position="505"/>
    </location>
</feature>
<evidence type="ECO:0008006" key="4">
    <source>
        <dbReference type="Google" id="ProtNLM"/>
    </source>
</evidence>
<sequence>MRTFLLHTLGLSLFALQTGYAQHQHHTTAPAPTTAPVDTTRRAAPMDHSQHAGHNMAMPGMAPTDTTRRPMPGMQHAGHDMSSMGQMGAMEGMEHMSHAYSRNLPMNRNGSGTAWNPDNTPMYMWMSHHGKWMVMNHGALYLRYTNQNIGRDNGRRGGSTVDAPNWFMTMAQRPIGEKGLLNLTAMFSLDPLTEGGNGYPLLFQSGEAYKGRPLVDRQHPHDLISSLSIGYTHAFSQDVDLTAYVGYPGEPAIGPVAFMHRISAMPNPDAALGHHWQDATHITFGVATLGLRYKQFKLEGSNFTGREPDEHRYGFDKPRADSWAGRLSWNPTGALALQVSRAFIKSPEELHADEDVKRTTASVIQSSQWGEGRYITSALVWGMNQHVEGGRTDEAAHSVLAETNVQLGKPAVYGRYEFVQKSNEELQLPPQDFPPYNQSVYNIHALTLGANYRIAQLAKTDLTLGAQATVYRPEGSLLRDVYYGSTPVSAQVYLRLNPSLMKMGR</sequence>